<dbReference type="InterPro" id="IPR051082">
    <property type="entry name" value="Pentapeptide-BTB/POZ_domain"/>
</dbReference>
<dbReference type="EMBL" id="JAGGMR010000001">
    <property type="protein sequence ID" value="MBP2193608.1"/>
    <property type="molecule type" value="Genomic_DNA"/>
</dbReference>
<protein>
    <submittedName>
        <fullName evidence="1">Uncharacterized protein YjbI with pentapeptide repeats</fullName>
    </submittedName>
</protein>
<name>A0ABS4QPI4_9NOCA</name>
<organism evidence="1 2">
    <name type="scientific">Nocardia goodfellowii</name>
    <dbReference type="NCBI Taxonomy" id="882446"/>
    <lineage>
        <taxon>Bacteria</taxon>
        <taxon>Bacillati</taxon>
        <taxon>Actinomycetota</taxon>
        <taxon>Actinomycetes</taxon>
        <taxon>Mycobacteriales</taxon>
        <taxon>Nocardiaceae</taxon>
        <taxon>Nocardia</taxon>
    </lineage>
</organism>
<dbReference type="RefSeq" id="WP_209896836.1">
    <property type="nucleotide sequence ID" value="NZ_JAGGMR010000001.1"/>
</dbReference>
<sequence length="325" mass="34231">MGALWFTGQSLRTALDVATTDRFQKAAELLSKESMDARVAGVYLFERLARDSPSEHDVIFTVLVEFVRNQTPIMKCERAGQDSTGPGVDESKQLSPDIRAALTAIGRRDTSHDAYRDWHYLNLSGLCLSNGAFLGAKLAKAVFSESNLHGANFFSADLAGVNFNESNLSHASLSSVNAVEAAFGGVDLSGANLTGAKLDGANFFCTIKDAKALPRCANLAGAELDCYEPAVRGGCASLANAALAGADLTSARLSGANLTAASLGCVRKLGPPGEFISCTNLTNADLAGANLTRADLAGANLTNIYYDSSTIWPTRFIPPASRPTR</sequence>
<comment type="caution">
    <text evidence="1">The sequence shown here is derived from an EMBL/GenBank/DDBJ whole genome shotgun (WGS) entry which is preliminary data.</text>
</comment>
<dbReference type="PANTHER" id="PTHR14136:SF17">
    <property type="entry name" value="BTB_POZ DOMAIN-CONTAINING PROTEIN KCTD9"/>
    <property type="match status" value="1"/>
</dbReference>
<dbReference type="InterPro" id="IPR001646">
    <property type="entry name" value="5peptide_repeat"/>
</dbReference>
<keyword evidence="2" id="KW-1185">Reference proteome</keyword>
<dbReference type="SUPFAM" id="SSF141571">
    <property type="entry name" value="Pentapeptide repeat-like"/>
    <property type="match status" value="1"/>
</dbReference>
<dbReference type="Pfam" id="PF00805">
    <property type="entry name" value="Pentapeptide"/>
    <property type="match status" value="4"/>
</dbReference>
<evidence type="ECO:0000313" key="2">
    <source>
        <dbReference type="Proteomes" id="UP001519325"/>
    </source>
</evidence>
<accession>A0ABS4QPI4</accession>
<reference evidence="1 2" key="1">
    <citation type="submission" date="2021-03" db="EMBL/GenBank/DDBJ databases">
        <title>Sequencing the genomes of 1000 actinobacteria strains.</title>
        <authorList>
            <person name="Klenk H.-P."/>
        </authorList>
    </citation>
    <scope>NUCLEOTIDE SEQUENCE [LARGE SCALE GENOMIC DNA]</scope>
    <source>
        <strain evidence="1 2">DSM 45516</strain>
    </source>
</reference>
<proteinExistence type="predicted"/>
<gene>
    <name evidence="1" type="ORF">BJ987_006509</name>
</gene>
<dbReference type="Gene3D" id="2.160.20.80">
    <property type="entry name" value="E3 ubiquitin-protein ligase SopA"/>
    <property type="match status" value="1"/>
</dbReference>
<dbReference type="Proteomes" id="UP001519325">
    <property type="component" value="Unassembled WGS sequence"/>
</dbReference>
<dbReference type="PANTHER" id="PTHR14136">
    <property type="entry name" value="BTB_POZ DOMAIN-CONTAINING PROTEIN KCTD9"/>
    <property type="match status" value="1"/>
</dbReference>
<evidence type="ECO:0000313" key="1">
    <source>
        <dbReference type="EMBL" id="MBP2193608.1"/>
    </source>
</evidence>